<protein>
    <submittedName>
        <fullName evidence="1">Uncharacterized protein</fullName>
    </submittedName>
</protein>
<accession>A0A8R1UT69</accession>
<proteinExistence type="predicted"/>
<dbReference type="Proteomes" id="UP000005239">
    <property type="component" value="Unassembled WGS sequence"/>
</dbReference>
<gene>
    <name evidence="1" type="primary">WBGene00276717</name>
</gene>
<sequence length="127" mass="14025">PLCSFPVSNPARLARALLITPHSHSLSPLTLTTDEDSEHASICALSCIRIDRTEDTVFNKNSSKIEYLTCSPRPPARSCPQWAGSAPGGRVCARHRAARAYRARAPHRRENLCKETRAHHAADSTHF</sequence>
<evidence type="ECO:0000313" key="1">
    <source>
        <dbReference type="EnsemblMetazoa" id="PPA38348.1"/>
    </source>
</evidence>
<organism evidence="1 2">
    <name type="scientific">Pristionchus pacificus</name>
    <name type="common">Parasitic nematode worm</name>
    <dbReference type="NCBI Taxonomy" id="54126"/>
    <lineage>
        <taxon>Eukaryota</taxon>
        <taxon>Metazoa</taxon>
        <taxon>Ecdysozoa</taxon>
        <taxon>Nematoda</taxon>
        <taxon>Chromadorea</taxon>
        <taxon>Rhabditida</taxon>
        <taxon>Rhabditina</taxon>
        <taxon>Diplogasteromorpha</taxon>
        <taxon>Diplogasteroidea</taxon>
        <taxon>Neodiplogasteridae</taxon>
        <taxon>Pristionchus</taxon>
    </lineage>
</organism>
<accession>A0A2A6CFG3</accession>
<name>A0A2A6CFG3_PRIPA</name>
<reference evidence="1" key="2">
    <citation type="submission" date="2022-06" db="UniProtKB">
        <authorList>
            <consortium name="EnsemblMetazoa"/>
        </authorList>
    </citation>
    <scope>IDENTIFICATION</scope>
    <source>
        <strain evidence="1">PS312</strain>
    </source>
</reference>
<dbReference type="AlphaFoldDB" id="A0A2A6CFG3"/>
<evidence type="ECO:0000313" key="2">
    <source>
        <dbReference type="Proteomes" id="UP000005239"/>
    </source>
</evidence>
<dbReference type="EnsemblMetazoa" id="PPA38348.1">
    <property type="protein sequence ID" value="PPA38348.1"/>
    <property type="gene ID" value="WBGene00276717"/>
</dbReference>
<reference evidence="2" key="1">
    <citation type="journal article" date="2008" name="Nat. Genet.">
        <title>The Pristionchus pacificus genome provides a unique perspective on nematode lifestyle and parasitism.</title>
        <authorList>
            <person name="Dieterich C."/>
            <person name="Clifton S.W."/>
            <person name="Schuster L.N."/>
            <person name="Chinwalla A."/>
            <person name="Delehaunty K."/>
            <person name="Dinkelacker I."/>
            <person name="Fulton L."/>
            <person name="Fulton R."/>
            <person name="Godfrey J."/>
            <person name="Minx P."/>
            <person name="Mitreva M."/>
            <person name="Roeseler W."/>
            <person name="Tian H."/>
            <person name="Witte H."/>
            <person name="Yang S.P."/>
            <person name="Wilson R.K."/>
            <person name="Sommer R.J."/>
        </authorList>
    </citation>
    <scope>NUCLEOTIDE SEQUENCE [LARGE SCALE GENOMIC DNA]</scope>
    <source>
        <strain evidence="2">PS312</strain>
    </source>
</reference>
<keyword evidence="2" id="KW-1185">Reference proteome</keyword>